<dbReference type="InterPro" id="IPR024563">
    <property type="entry name" value="YqhR"/>
</dbReference>
<feature type="transmembrane region" description="Helical" evidence="1">
    <location>
        <begin position="55"/>
        <end position="77"/>
    </location>
</feature>
<reference evidence="2 3" key="1">
    <citation type="submission" date="2016-08" db="EMBL/GenBank/DDBJ databases">
        <authorList>
            <person name="Loux V."/>
            <person name="Rue O."/>
        </authorList>
    </citation>
    <scope>NUCLEOTIDE SEQUENCE [LARGE SCALE GENOMIC DNA]</scope>
    <source>
        <strain evidence="2 3">AFSSA_08CEB44bac</strain>
    </source>
</reference>
<dbReference type="EMBL" id="FMIK01000043">
    <property type="protein sequence ID" value="SCL99996.1"/>
    <property type="molecule type" value="Genomic_DNA"/>
</dbReference>
<dbReference type="GeneID" id="33898147"/>
<gene>
    <name evidence="2" type="ORF">BCB44BAC_03254</name>
</gene>
<dbReference type="RefSeq" id="WP_012095354.1">
    <property type="nucleotide sequence ID" value="NZ_CP024096.1"/>
</dbReference>
<evidence type="ECO:0000313" key="3">
    <source>
        <dbReference type="Proteomes" id="UP000242164"/>
    </source>
</evidence>
<keyword evidence="1" id="KW-1133">Transmembrane helix</keyword>
<evidence type="ECO:0000256" key="1">
    <source>
        <dbReference type="SAM" id="Phobius"/>
    </source>
</evidence>
<organism evidence="2 3">
    <name type="scientific">Bacillus cytotoxicus</name>
    <dbReference type="NCBI Taxonomy" id="580165"/>
    <lineage>
        <taxon>Bacteria</taxon>
        <taxon>Bacillati</taxon>
        <taxon>Bacillota</taxon>
        <taxon>Bacilli</taxon>
        <taxon>Bacillales</taxon>
        <taxon>Bacillaceae</taxon>
        <taxon>Bacillus</taxon>
        <taxon>Bacillus cereus group</taxon>
    </lineage>
</organism>
<protein>
    <submittedName>
        <fullName evidence="2">Uncharacterized protein</fullName>
    </submittedName>
</protein>
<accession>A0AAX2CK94</accession>
<sequence length="161" mass="18187">MKQEQTGINNFVQIGLFGGVFWGSIWYFLHIFSFTEVGTNYLLLPFALGDWKEGVWGNIAGIICIGFFSIVVAFLYKTFFKKFEGVLPGLLYGLFWWSLLFLGLGSIAPVIKNAMHLPKETVTTTICIFILYGVFISYSVSFEANNVNQGEDTEKTNYSNK</sequence>
<evidence type="ECO:0000313" key="2">
    <source>
        <dbReference type="EMBL" id="SCL99996.1"/>
    </source>
</evidence>
<dbReference type="Proteomes" id="UP000242164">
    <property type="component" value="Unassembled WGS sequence"/>
</dbReference>
<keyword evidence="1" id="KW-0812">Transmembrane</keyword>
<feature type="transmembrane region" description="Helical" evidence="1">
    <location>
        <begin position="89"/>
        <end position="110"/>
    </location>
</feature>
<comment type="caution">
    <text evidence="2">The sequence shown here is derived from an EMBL/GenBank/DDBJ whole genome shotgun (WGS) entry which is preliminary data.</text>
</comment>
<dbReference type="AlphaFoldDB" id="A0AAX2CK94"/>
<dbReference type="Pfam" id="PF11085">
    <property type="entry name" value="YqhR"/>
    <property type="match status" value="1"/>
</dbReference>
<feature type="transmembrane region" description="Helical" evidence="1">
    <location>
        <begin position="12"/>
        <end position="35"/>
    </location>
</feature>
<proteinExistence type="predicted"/>
<keyword evidence="1" id="KW-0472">Membrane</keyword>
<name>A0AAX2CK94_9BACI</name>
<feature type="transmembrane region" description="Helical" evidence="1">
    <location>
        <begin position="122"/>
        <end position="140"/>
    </location>
</feature>